<protein>
    <submittedName>
        <fullName evidence="2">Uncharacterized protein</fullName>
    </submittedName>
</protein>
<name>A0A3M7R8M9_BRAPC</name>
<organism evidence="2 3">
    <name type="scientific">Brachionus plicatilis</name>
    <name type="common">Marine rotifer</name>
    <name type="synonym">Brachionus muelleri</name>
    <dbReference type="NCBI Taxonomy" id="10195"/>
    <lineage>
        <taxon>Eukaryota</taxon>
        <taxon>Metazoa</taxon>
        <taxon>Spiralia</taxon>
        <taxon>Gnathifera</taxon>
        <taxon>Rotifera</taxon>
        <taxon>Eurotatoria</taxon>
        <taxon>Monogononta</taxon>
        <taxon>Pseudotrocha</taxon>
        <taxon>Ploima</taxon>
        <taxon>Brachionidae</taxon>
        <taxon>Brachionus</taxon>
    </lineage>
</organism>
<proteinExistence type="predicted"/>
<dbReference type="Proteomes" id="UP000276133">
    <property type="component" value="Unassembled WGS sequence"/>
</dbReference>
<accession>A0A3M7R8M9</accession>
<feature type="chain" id="PRO_5018200402" evidence="1">
    <location>
        <begin position="24"/>
        <end position="151"/>
    </location>
</feature>
<sequence length="151" mass="17522">VLNSFHCFSLLLCVCLSLDLVRGITQTVLSLRLLIFQKTACLPVNSWPLLFSLRERKCPQKSPEHFMVTLMAPESGAQTKLVPNRECLYWTLVPSEKNKENKLNTVSFLKKLRERGYRAKRLTLYSNHNYYSSAFKLLIPQNTTDIKDQRN</sequence>
<dbReference type="AlphaFoldDB" id="A0A3M7R8M9"/>
<evidence type="ECO:0000313" key="2">
    <source>
        <dbReference type="EMBL" id="RNA19575.1"/>
    </source>
</evidence>
<evidence type="ECO:0000313" key="3">
    <source>
        <dbReference type="Proteomes" id="UP000276133"/>
    </source>
</evidence>
<reference evidence="2 3" key="1">
    <citation type="journal article" date="2018" name="Sci. Rep.">
        <title>Genomic signatures of local adaptation to the degree of environmental predictability in rotifers.</title>
        <authorList>
            <person name="Franch-Gras L."/>
            <person name="Hahn C."/>
            <person name="Garcia-Roger E.M."/>
            <person name="Carmona M.J."/>
            <person name="Serra M."/>
            <person name="Gomez A."/>
        </authorList>
    </citation>
    <scope>NUCLEOTIDE SEQUENCE [LARGE SCALE GENOMIC DNA]</scope>
    <source>
        <strain evidence="2">HYR1</strain>
    </source>
</reference>
<keyword evidence="3" id="KW-1185">Reference proteome</keyword>
<feature type="signal peptide" evidence="1">
    <location>
        <begin position="1"/>
        <end position="23"/>
    </location>
</feature>
<dbReference type="EMBL" id="REGN01004020">
    <property type="protein sequence ID" value="RNA19575.1"/>
    <property type="molecule type" value="Genomic_DNA"/>
</dbReference>
<comment type="caution">
    <text evidence="2">The sequence shown here is derived from an EMBL/GenBank/DDBJ whole genome shotgun (WGS) entry which is preliminary data.</text>
</comment>
<feature type="non-terminal residue" evidence="2">
    <location>
        <position position="1"/>
    </location>
</feature>
<gene>
    <name evidence="2" type="ORF">BpHYR1_044776</name>
</gene>
<evidence type="ECO:0000256" key="1">
    <source>
        <dbReference type="SAM" id="SignalP"/>
    </source>
</evidence>
<keyword evidence="1" id="KW-0732">Signal</keyword>